<keyword evidence="3" id="KW-1185">Reference proteome</keyword>
<proteinExistence type="predicted"/>
<evidence type="ECO:0000256" key="1">
    <source>
        <dbReference type="SAM" id="MobiDB-lite"/>
    </source>
</evidence>
<reference evidence="2" key="1">
    <citation type="submission" date="2025-08" db="UniProtKB">
        <authorList>
            <consortium name="Ensembl"/>
        </authorList>
    </citation>
    <scope>IDENTIFICATION</scope>
</reference>
<feature type="region of interest" description="Disordered" evidence="1">
    <location>
        <begin position="47"/>
        <end position="92"/>
    </location>
</feature>
<name>A0A8C4K0V5_DRONO</name>
<sequence length="108" mass="11586">MRPLVPRPAASLQQRLLHQPGAPPNPGSLNIALKSTTQLTALDLVSSTSLTPPRPGLAKQAQRQMGRSKTRHCYCSTPRGDGATQGRGSRARPLTTTTCAFLLPFLKD</sequence>
<dbReference type="Ensembl" id="ENSDNVT00000019727.1">
    <property type="protein sequence ID" value="ENSDNVP00000016426.1"/>
    <property type="gene ID" value="ENSDNVG00000011524.1"/>
</dbReference>
<evidence type="ECO:0000313" key="3">
    <source>
        <dbReference type="Proteomes" id="UP000694423"/>
    </source>
</evidence>
<dbReference type="Proteomes" id="UP000694423">
    <property type="component" value="Unplaced"/>
</dbReference>
<accession>A0A8C4K0V5</accession>
<evidence type="ECO:0000313" key="2">
    <source>
        <dbReference type="Ensembl" id="ENSDNVP00000016426.1"/>
    </source>
</evidence>
<reference evidence="2" key="2">
    <citation type="submission" date="2025-09" db="UniProtKB">
        <authorList>
            <consortium name="Ensembl"/>
        </authorList>
    </citation>
    <scope>IDENTIFICATION</scope>
</reference>
<dbReference type="AlphaFoldDB" id="A0A8C4K0V5"/>
<protein>
    <submittedName>
        <fullName evidence="2">Uncharacterized protein</fullName>
    </submittedName>
</protein>
<organism evidence="2 3">
    <name type="scientific">Dromaius novaehollandiae</name>
    <name type="common">Emu</name>
    <dbReference type="NCBI Taxonomy" id="8790"/>
    <lineage>
        <taxon>Eukaryota</taxon>
        <taxon>Metazoa</taxon>
        <taxon>Chordata</taxon>
        <taxon>Craniata</taxon>
        <taxon>Vertebrata</taxon>
        <taxon>Euteleostomi</taxon>
        <taxon>Archelosauria</taxon>
        <taxon>Archosauria</taxon>
        <taxon>Dinosauria</taxon>
        <taxon>Saurischia</taxon>
        <taxon>Theropoda</taxon>
        <taxon>Coelurosauria</taxon>
        <taxon>Aves</taxon>
        <taxon>Palaeognathae</taxon>
        <taxon>Casuariiformes</taxon>
        <taxon>Dromaiidae</taxon>
        <taxon>Dromaius</taxon>
    </lineage>
</organism>